<name>A0AC35GAM0_9BILA</name>
<evidence type="ECO:0000313" key="2">
    <source>
        <dbReference type="WBParaSite" id="PS1159_v2.g3361.t1"/>
    </source>
</evidence>
<organism evidence="1 2">
    <name type="scientific">Panagrolaimus sp. PS1159</name>
    <dbReference type="NCBI Taxonomy" id="55785"/>
    <lineage>
        <taxon>Eukaryota</taxon>
        <taxon>Metazoa</taxon>
        <taxon>Ecdysozoa</taxon>
        <taxon>Nematoda</taxon>
        <taxon>Chromadorea</taxon>
        <taxon>Rhabditida</taxon>
        <taxon>Tylenchina</taxon>
        <taxon>Panagrolaimomorpha</taxon>
        <taxon>Panagrolaimoidea</taxon>
        <taxon>Panagrolaimidae</taxon>
        <taxon>Panagrolaimus</taxon>
    </lineage>
</organism>
<sequence length="258" mass="28385">MLFTKPKKAKRDTESRAATLTLQSLLNDDAFEFAENDSSNDVVPAVVEEKDFFGGAPAPEDLYPDIGLFADVFLGIYSIDDNDTVEPLKKKEPKRRLKNPAKNCLSARVKKKERPPKTILYEQTLRSMIKDAATTSRESPSARAKKRGRPKKIAGNEENPRSMIKDAAATSSESPSARAKKRGRPKKISGNEENPRSMIKDAAATSSESPSARAKKRGRPKKIAKNEQTTRSMIKGAAATSCESPSARAKKRGRPKKI</sequence>
<reference evidence="2" key="1">
    <citation type="submission" date="2022-11" db="UniProtKB">
        <authorList>
            <consortium name="WormBaseParasite"/>
        </authorList>
    </citation>
    <scope>IDENTIFICATION</scope>
</reference>
<protein>
    <submittedName>
        <fullName evidence="2">Uncharacterized protein</fullName>
    </submittedName>
</protein>
<dbReference type="Proteomes" id="UP000887580">
    <property type="component" value="Unplaced"/>
</dbReference>
<evidence type="ECO:0000313" key="1">
    <source>
        <dbReference type="Proteomes" id="UP000887580"/>
    </source>
</evidence>
<accession>A0AC35GAM0</accession>
<dbReference type="WBParaSite" id="PS1159_v2.g3361.t1">
    <property type="protein sequence ID" value="PS1159_v2.g3361.t1"/>
    <property type="gene ID" value="PS1159_v2.g3361"/>
</dbReference>
<proteinExistence type="predicted"/>